<name>A0ABX2T228_9PROT</name>
<feature type="transmembrane region" description="Helical" evidence="1">
    <location>
        <begin position="92"/>
        <end position="112"/>
    </location>
</feature>
<evidence type="ECO:0000313" key="3">
    <source>
        <dbReference type="Proteomes" id="UP000584642"/>
    </source>
</evidence>
<sequence>MGTLIERFSMMLYVVAAGVLGLFALIFIVMGIVSMGQGILTMQHMEASHGALNGIGLVVLGIAVFEIAKYLHEEQAMRDPELSRADESRRTLTKFITIIIIAVALEALVLIFESRTGDKSDLLYPVLLFGVDVFMLMGLAAFQWMARRAETIAVPKDPDEPA</sequence>
<keyword evidence="1" id="KW-0812">Transmembrane</keyword>
<feature type="transmembrane region" description="Helical" evidence="1">
    <location>
        <begin position="124"/>
        <end position="146"/>
    </location>
</feature>
<reference evidence="2 3" key="1">
    <citation type="submission" date="2020-05" db="EMBL/GenBank/DDBJ databases">
        <title>Azospirillum oleiclasticum sp. nov, a nitrogen-fixing and heavy crude oil-emulsifying bacterium isolated from the crude oil of Yumen Oilfield.</title>
        <authorList>
            <person name="Wu D."/>
            <person name="Cai M."/>
            <person name="Zhang X."/>
        </authorList>
    </citation>
    <scope>NUCLEOTIDE SEQUENCE [LARGE SCALE GENOMIC DNA]</scope>
    <source>
        <strain evidence="2 3">ROY-1-1-2</strain>
    </source>
</reference>
<dbReference type="EMBL" id="JABFDB010000001">
    <property type="protein sequence ID" value="NYZ18151.1"/>
    <property type="molecule type" value="Genomic_DNA"/>
</dbReference>
<evidence type="ECO:0000313" key="2">
    <source>
        <dbReference type="EMBL" id="NYZ18151.1"/>
    </source>
</evidence>
<evidence type="ECO:0000256" key="1">
    <source>
        <dbReference type="SAM" id="Phobius"/>
    </source>
</evidence>
<protein>
    <recommendedName>
        <fullName evidence="4">GNAT family acetyltransferase</fullName>
    </recommendedName>
</protein>
<evidence type="ECO:0008006" key="4">
    <source>
        <dbReference type="Google" id="ProtNLM"/>
    </source>
</evidence>
<organism evidence="2 3">
    <name type="scientific">Azospirillum oleiclasticum</name>
    <dbReference type="NCBI Taxonomy" id="2735135"/>
    <lineage>
        <taxon>Bacteria</taxon>
        <taxon>Pseudomonadati</taxon>
        <taxon>Pseudomonadota</taxon>
        <taxon>Alphaproteobacteria</taxon>
        <taxon>Rhodospirillales</taxon>
        <taxon>Azospirillaceae</taxon>
        <taxon>Azospirillum</taxon>
    </lineage>
</organism>
<keyword evidence="3" id="KW-1185">Reference proteome</keyword>
<dbReference type="Proteomes" id="UP000584642">
    <property type="component" value="Unassembled WGS sequence"/>
</dbReference>
<comment type="caution">
    <text evidence="2">The sequence shown here is derived from an EMBL/GenBank/DDBJ whole genome shotgun (WGS) entry which is preliminary data.</text>
</comment>
<feature type="transmembrane region" description="Helical" evidence="1">
    <location>
        <begin position="12"/>
        <end position="39"/>
    </location>
</feature>
<keyword evidence="1" id="KW-0472">Membrane</keyword>
<gene>
    <name evidence="2" type="ORF">HND93_00385</name>
</gene>
<accession>A0ABX2T228</accession>
<keyword evidence="1" id="KW-1133">Transmembrane helix</keyword>
<proteinExistence type="predicted"/>
<feature type="transmembrane region" description="Helical" evidence="1">
    <location>
        <begin position="51"/>
        <end position="71"/>
    </location>
</feature>
<dbReference type="RefSeq" id="WP_180279920.1">
    <property type="nucleotide sequence ID" value="NZ_JABFDB010000001.1"/>
</dbReference>